<keyword evidence="5" id="KW-0479">Metal-binding</keyword>
<evidence type="ECO:0000313" key="14">
    <source>
        <dbReference type="EMBL" id="MDF0594257.1"/>
    </source>
</evidence>
<organism evidence="14 15">
    <name type="scientific">Candidatus Methanocrinis alkalitolerans</name>
    <dbReference type="NCBI Taxonomy" id="3033395"/>
    <lineage>
        <taxon>Archaea</taxon>
        <taxon>Methanobacteriati</taxon>
        <taxon>Methanobacteriota</taxon>
        <taxon>Stenosarchaea group</taxon>
        <taxon>Methanomicrobia</taxon>
        <taxon>Methanotrichales</taxon>
        <taxon>Methanotrichaceae</taxon>
        <taxon>Methanocrinis</taxon>
    </lineage>
</organism>
<dbReference type="RefSeq" id="WP_316969950.1">
    <property type="nucleotide sequence ID" value="NZ_JARFPL010000057.1"/>
</dbReference>
<gene>
    <name evidence="14" type="ORF">P0O24_11775</name>
</gene>
<dbReference type="InterPro" id="IPR052038">
    <property type="entry name" value="Type-VII_TA_antitoxin"/>
</dbReference>
<dbReference type="Proteomes" id="UP001215956">
    <property type="component" value="Unassembled WGS sequence"/>
</dbReference>
<evidence type="ECO:0000256" key="12">
    <source>
        <dbReference type="ARBA" id="ARBA00048696"/>
    </source>
</evidence>
<dbReference type="Gene3D" id="3.30.460.10">
    <property type="entry name" value="Beta Polymerase, domain 2"/>
    <property type="match status" value="1"/>
</dbReference>
<evidence type="ECO:0000256" key="6">
    <source>
        <dbReference type="ARBA" id="ARBA00022741"/>
    </source>
</evidence>
<evidence type="ECO:0000256" key="9">
    <source>
        <dbReference type="ARBA" id="ARBA00034531"/>
    </source>
</evidence>
<evidence type="ECO:0000256" key="5">
    <source>
        <dbReference type="ARBA" id="ARBA00022723"/>
    </source>
</evidence>
<keyword evidence="8" id="KW-0460">Magnesium</keyword>
<evidence type="ECO:0000313" key="15">
    <source>
        <dbReference type="Proteomes" id="UP001215956"/>
    </source>
</evidence>
<comment type="catalytic activity">
    <reaction evidence="12">
        <text>L-tyrosyl-[protein] + ATP = O-(5'-adenylyl)-L-tyrosyl-[protein] + diphosphate</text>
        <dbReference type="Rhea" id="RHEA:54288"/>
        <dbReference type="Rhea" id="RHEA-COMP:10136"/>
        <dbReference type="Rhea" id="RHEA-COMP:13846"/>
        <dbReference type="ChEBI" id="CHEBI:30616"/>
        <dbReference type="ChEBI" id="CHEBI:33019"/>
        <dbReference type="ChEBI" id="CHEBI:46858"/>
        <dbReference type="ChEBI" id="CHEBI:83624"/>
        <dbReference type="EC" id="2.7.7.108"/>
    </reaction>
</comment>
<dbReference type="CDD" id="cd05403">
    <property type="entry name" value="NT_KNTase_like"/>
    <property type="match status" value="1"/>
</dbReference>
<evidence type="ECO:0000256" key="3">
    <source>
        <dbReference type="ARBA" id="ARBA00022679"/>
    </source>
</evidence>
<dbReference type="PANTHER" id="PTHR33571:SF14">
    <property type="entry name" value="PROTEIN ADENYLYLTRANSFERASE MJ0435-RELATED"/>
    <property type="match status" value="1"/>
</dbReference>
<dbReference type="PANTHER" id="PTHR33571">
    <property type="entry name" value="SSL8005 PROTEIN"/>
    <property type="match status" value="1"/>
</dbReference>
<comment type="similarity">
    <text evidence="10">Belongs to the MntA antitoxin family.</text>
</comment>
<comment type="cofactor">
    <cofactor evidence="1">
        <name>Mg(2+)</name>
        <dbReference type="ChEBI" id="CHEBI:18420"/>
    </cofactor>
</comment>
<keyword evidence="4" id="KW-0548">Nucleotidyltransferase</keyword>
<evidence type="ECO:0000256" key="8">
    <source>
        <dbReference type="ARBA" id="ARBA00022842"/>
    </source>
</evidence>
<keyword evidence="3" id="KW-0808">Transferase</keyword>
<reference evidence="14 15" key="1">
    <citation type="submission" date="2023-03" db="EMBL/GenBank/DDBJ databases">
        <title>Whole genome sequencing of Methanotrichaceae archaeon M04Ac.</title>
        <authorList>
            <person name="Khomyakova M.A."/>
            <person name="Merkel A.Y."/>
            <person name="Slobodkin A.I."/>
        </authorList>
    </citation>
    <scope>NUCLEOTIDE SEQUENCE [LARGE SCALE GENOMIC DNA]</scope>
    <source>
        <strain evidence="14 15">M04Ac</strain>
    </source>
</reference>
<keyword evidence="2" id="KW-1277">Toxin-antitoxin system</keyword>
<proteinExistence type="inferred from homology"/>
<keyword evidence="15" id="KW-1185">Reference proteome</keyword>
<evidence type="ECO:0000256" key="7">
    <source>
        <dbReference type="ARBA" id="ARBA00022840"/>
    </source>
</evidence>
<evidence type="ECO:0000256" key="4">
    <source>
        <dbReference type="ARBA" id="ARBA00022695"/>
    </source>
</evidence>
<comment type="catalytic activity">
    <reaction evidence="11">
        <text>O-(5'-adenylyl)-L-tyrosyl-[protein] + ATP = O-[5'-(adenylyl-(5'-&gt;3')-adenylyl)]-L-tyrosyl-[protein] + diphosphate</text>
        <dbReference type="Rhea" id="RHEA:66528"/>
        <dbReference type="Rhea" id="RHEA-COMP:13846"/>
        <dbReference type="Rhea" id="RHEA-COMP:17046"/>
        <dbReference type="ChEBI" id="CHEBI:30616"/>
        <dbReference type="ChEBI" id="CHEBI:33019"/>
        <dbReference type="ChEBI" id="CHEBI:83624"/>
        <dbReference type="ChEBI" id="CHEBI:167160"/>
    </reaction>
</comment>
<evidence type="ECO:0000256" key="1">
    <source>
        <dbReference type="ARBA" id="ARBA00001946"/>
    </source>
</evidence>
<keyword evidence="7" id="KW-0067">ATP-binding</keyword>
<name>A0ABT5XHW2_9EURY</name>
<comment type="caution">
    <text evidence="14">The sequence shown here is derived from an EMBL/GenBank/DDBJ whole genome shotgun (WGS) entry which is preliminary data.</text>
</comment>
<evidence type="ECO:0000259" key="13">
    <source>
        <dbReference type="Pfam" id="PF01909"/>
    </source>
</evidence>
<keyword evidence="6" id="KW-0547">Nucleotide-binding</keyword>
<feature type="domain" description="Polymerase nucleotidyl transferase" evidence="13">
    <location>
        <begin position="12"/>
        <end position="85"/>
    </location>
</feature>
<evidence type="ECO:0000256" key="2">
    <source>
        <dbReference type="ARBA" id="ARBA00022649"/>
    </source>
</evidence>
<dbReference type="Pfam" id="PF01909">
    <property type="entry name" value="NTP_transf_2"/>
    <property type="match status" value="1"/>
</dbReference>
<dbReference type="InterPro" id="IPR002934">
    <property type="entry name" value="Polymerase_NTP_transf_dom"/>
</dbReference>
<evidence type="ECO:0000256" key="10">
    <source>
        <dbReference type="ARBA" id="ARBA00038276"/>
    </source>
</evidence>
<protein>
    <recommendedName>
        <fullName evidence="9">protein adenylyltransferase</fullName>
        <ecNumber evidence="9">2.7.7.108</ecNumber>
    </recommendedName>
</protein>
<dbReference type="EC" id="2.7.7.108" evidence="9"/>
<sequence>MTDQMQAVRYAVIEILRENGVKRAAFFGSIVRGEMDEESDIDILIEFEGRKSLLDLAHLKNELEDGLNRRVDVLTYKSLHPRLRESNPSRILAEQVPIL</sequence>
<dbReference type="InterPro" id="IPR043519">
    <property type="entry name" value="NT_sf"/>
</dbReference>
<evidence type="ECO:0000256" key="11">
    <source>
        <dbReference type="ARBA" id="ARBA00047518"/>
    </source>
</evidence>
<dbReference type="EMBL" id="JARFPL010000057">
    <property type="protein sequence ID" value="MDF0594257.1"/>
    <property type="molecule type" value="Genomic_DNA"/>
</dbReference>
<accession>A0ABT5XHW2</accession>
<dbReference type="SUPFAM" id="SSF81301">
    <property type="entry name" value="Nucleotidyltransferase"/>
    <property type="match status" value="1"/>
</dbReference>